<dbReference type="EMBL" id="JAHRIN010042957">
    <property type="protein sequence ID" value="MEQ2206524.1"/>
    <property type="molecule type" value="Genomic_DNA"/>
</dbReference>
<keyword evidence="2" id="KW-1185">Reference proteome</keyword>
<sequence>MTRLGQCGLEVEGRLLLLDLEKNHNLLPKLPNIFFYLTNGTGVSVAANPVTKRDILSETKYVELVLVADHQEVSVSLKNLMTGDNEPGVNQMLPSAAFDGGCAFYPKWNILDPEMNDQFLLSRM</sequence>
<gene>
    <name evidence="1" type="ORF">XENOCAPTIV_030502</name>
</gene>
<comment type="caution">
    <text evidence="1">The sequence shown here is derived from an EMBL/GenBank/DDBJ whole genome shotgun (WGS) entry which is preliminary data.</text>
</comment>
<evidence type="ECO:0000313" key="1">
    <source>
        <dbReference type="EMBL" id="MEQ2206524.1"/>
    </source>
</evidence>
<evidence type="ECO:0000313" key="2">
    <source>
        <dbReference type="Proteomes" id="UP001434883"/>
    </source>
</evidence>
<accession>A0ABV0RED9</accession>
<organism evidence="1 2">
    <name type="scientific">Xenoophorus captivus</name>
    <dbReference type="NCBI Taxonomy" id="1517983"/>
    <lineage>
        <taxon>Eukaryota</taxon>
        <taxon>Metazoa</taxon>
        <taxon>Chordata</taxon>
        <taxon>Craniata</taxon>
        <taxon>Vertebrata</taxon>
        <taxon>Euteleostomi</taxon>
        <taxon>Actinopterygii</taxon>
        <taxon>Neopterygii</taxon>
        <taxon>Teleostei</taxon>
        <taxon>Neoteleostei</taxon>
        <taxon>Acanthomorphata</taxon>
        <taxon>Ovalentaria</taxon>
        <taxon>Atherinomorphae</taxon>
        <taxon>Cyprinodontiformes</taxon>
        <taxon>Goodeidae</taxon>
        <taxon>Xenoophorus</taxon>
    </lineage>
</organism>
<proteinExistence type="predicted"/>
<feature type="non-terminal residue" evidence="1">
    <location>
        <position position="124"/>
    </location>
</feature>
<dbReference type="Proteomes" id="UP001434883">
    <property type="component" value="Unassembled WGS sequence"/>
</dbReference>
<name>A0ABV0RED9_9TELE</name>
<reference evidence="1 2" key="1">
    <citation type="submission" date="2021-06" db="EMBL/GenBank/DDBJ databases">
        <authorList>
            <person name="Palmer J.M."/>
        </authorList>
    </citation>
    <scope>NUCLEOTIDE SEQUENCE [LARGE SCALE GENOMIC DNA]</scope>
    <source>
        <strain evidence="1 2">XC_2019</strain>
        <tissue evidence="1">Muscle</tissue>
    </source>
</reference>
<protein>
    <submittedName>
        <fullName evidence="1">Uncharacterized protein</fullName>
    </submittedName>
</protein>